<sequence length="86" mass="9616">MGKARSVGKLQYRESPDGGTRHRHGPRDKLLEGWTLHDGPVPGPDFAEIEIDELLKAEIVADLARSPAYAVRRQEIAEEVRQRGKS</sequence>
<accession>A0A0F9E8C6</accession>
<dbReference type="AlphaFoldDB" id="A0A0F9E8C6"/>
<proteinExistence type="predicted"/>
<dbReference type="EMBL" id="LAZR01035957">
    <property type="protein sequence ID" value="KKL26106.1"/>
    <property type="molecule type" value="Genomic_DNA"/>
</dbReference>
<feature type="region of interest" description="Disordered" evidence="1">
    <location>
        <begin position="1"/>
        <end position="36"/>
    </location>
</feature>
<reference evidence="2" key="1">
    <citation type="journal article" date="2015" name="Nature">
        <title>Complex archaea that bridge the gap between prokaryotes and eukaryotes.</title>
        <authorList>
            <person name="Spang A."/>
            <person name="Saw J.H."/>
            <person name="Jorgensen S.L."/>
            <person name="Zaremba-Niedzwiedzka K."/>
            <person name="Martijn J."/>
            <person name="Lind A.E."/>
            <person name="van Eijk R."/>
            <person name="Schleper C."/>
            <person name="Guy L."/>
            <person name="Ettema T.J."/>
        </authorList>
    </citation>
    <scope>NUCLEOTIDE SEQUENCE</scope>
</reference>
<gene>
    <name evidence="2" type="ORF">LCGC14_2398610</name>
</gene>
<comment type="caution">
    <text evidence="2">The sequence shown here is derived from an EMBL/GenBank/DDBJ whole genome shotgun (WGS) entry which is preliminary data.</text>
</comment>
<organism evidence="2">
    <name type="scientific">marine sediment metagenome</name>
    <dbReference type="NCBI Taxonomy" id="412755"/>
    <lineage>
        <taxon>unclassified sequences</taxon>
        <taxon>metagenomes</taxon>
        <taxon>ecological metagenomes</taxon>
    </lineage>
</organism>
<feature type="compositionally biased region" description="Basic and acidic residues" evidence="1">
    <location>
        <begin position="11"/>
        <end position="20"/>
    </location>
</feature>
<evidence type="ECO:0000313" key="2">
    <source>
        <dbReference type="EMBL" id="KKL26106.1"/>
    </source>
</evidence>
<protein>
    <submittedName>
        <fullName evidence="2">Uncharacterized protein</fullName>
    </submittedName>
</protein>
<name>A0A0F9E8C6_9ZZZZ</name>
<evidence type="ECO:0000256" key="1">
    <source>
        <dbReference type="SAM" id="MobiDB-lite"/>
    </source>
</evidence>